<sequence length="69" mass="7387">MPAHADGDGKAFAAGHLEELTEIITPSLVDEVLAKTGRVQSRVRKLPSRVVVYFVLAMALFGACGYRGV</sequence>
<comment type="caution">
    <text evidence="3">The sequence shown here is derived from an EMBL/GenBank/DDBJ whole genome shotgun (WGS) entry which is preliminary data.</text>
</comment>
<keyword evidence="1" id="KW-0472">Membrane</keyword>
<accession>A0ABU2XRZ2</accession>
<proteinExistence type="predicted"/>
<dbReference type="RefSeq" id="WP_311729245.1">
    <property type="nucleotide sequence ID" value="NZ_JAVRFD010000028.1"/>
</dbReference>
<gene>
    <name evidence="3" type="ORF">RND15_39270</name>
</gene>
<dbReference type="InterPro" id="IPR024473">
    <property type="entry name" value="Transposases_IS4_N"/>
</dbReference>
<reference evidence="3" key="1">
    <citation type="submission" date="2024-05" db="EMBL/GenBank/DDBJ databases">
        <title>30 novel species of actinomycetes from the DSMZ collection.</title>
        <authorList>
            <person name="Nouioui I."/>
        </authorList>
    </citation>
    <scope>NUCLEOTIDE SEQUENCE</scope>
    <source>
        <strain evidence="3">DSM 41529</strain>
    </source>
</reference>
<feature type="transmembrane region" description="Helical" evidence="1">
    <location>
        <begin position="50"/>
        <end position="68"/>
    </location>
</feature>
<feature type="domain" description="Transposase IS4 N-terminal" evidence="2">
    <location>
        <begin position="15"/>
        <end position="69"/>
    </location>
</feature>
<evidence type="ECO:0000259" key="2">
    <source>
        <dbReference type="Pfam" id="PF13006"/>
    </source>
</evidence>
<keyword evidence="4" id="KW-1185">Reference proteome</keyword>
<organism evidence="3 4">
    <name type="scientific">Streptomyces lonegramiae</name>
    <dbReference type="NCBI Taxonomy" id="3075524"/>
    <lineage>
        <taxon>Bacteria</taxon>
        <taxon>Bacillati</taxon>
        <taxon>Actinomycetota</taxon>
        <taxon>Actinomycetes</taxon>
        <taxon>Kitasatosporales</taxon>
        <taxon>Streptomycetaceae</taxon>
        <taxon>Streptomyces</taxon>
    </lineage>
</organism>
<evidence type="ECO:0000313" key="4">
    <source>
        <dbReference type="Proteomes" id="UP001180754"/>
    </source>
</evidence>
<dbReference type="Pfam" id="PF13006">
    <property type="entry name" value="Nterm_IS4"/>
    <property type="match status" value="1"/>
</dbReference>
<dbReference type="EMBL" id="JAVRFD010000028">
    <property type="protein sequence ID" value="MDT0548679.1"/>
    <property type="molecule type" value="Genomic_DNA"/>
</dbReference>
<evidence type="ECO:0000256" key="1">
    <source>
        <dbReference type="SAM" id="Phobius"/>
    </source>
</evidence>
<keyword evidence="1" id="KW-0812">Transmembrane</keyword>
<protein>
    <submittedName>
        <fullName evidence="3">Transposase domain-containing protein</fullName>
    </submittedName>
</protein>
<keyword evidence="1" id="KW-1133">Transmembrane helix</keyword>
<dbReference type="Proteomes" id="UP001180754">
    <property type="component" value="Unassembled WGS sequence"/>
</dbReference>
<evidence type="ECO:0000313" key="3">
    <source>
        <dbReference type="EMBL" id="MDT0548679.1"/>
    </source>
</evidence>
<name>A0ABU2XRZ2_9ACTN</name>